<dbReference type="AlphaFoldDB" id="G8JZ47"/>
<accession>G8JZ47</accession>
<protein>
    <submittedName>
        <fullName evidence="2">Uncharacterized protein</fullName>
    </submittedName>
</protein>
<reference evidence="2" key="5">
    <citation type="journal article" date="2012" name="Mol. Plant Microbe Interact.">
        <title>pFiD188, the linear virulence plasmid of Rhodococcus fascians D188.</title>
        <authorList>
            <person name="Francis I."/>
            <person name="De Keyser A."/>
            <person name="De Backer P."/>
            <person name="Simon-Mateo C."/>
            <person name="Kalkus J."/>
            <person name="Pertry I."/>
            <person name="Ardiles-Diaz W."/>
            <person name="De Rycke R."/>
            <person name="Vandeputte O.M."/>
            <person name="El Jaziri M."/>
            <person name="Holsters M."/>
            <person name="Vereecke D."/>
        </authorList>
    </citation>
    <scope>NUCLEOTIDE SEQUENCE</scope>
    <source>
        <strain evidence="2">D188</strain>
        <plasmid evidence="2">pFiD188</plasmid>
    </source>
</reference>
<reference evidence="2" key="4">
    <citation type="submission" date="2011-06" db="EMBL/GenBank/DDBJ databases">
        <authorList>
            <person name="Vereecke D.M."/>
        </authorList>
    </citation>
    <scope>NUCLEOTIDE SEQUENCE</scope>
    <source>
        <strain evidence="2">D188</strain>
        <plasmid evidence="2">pFiD188</plasmid>
    </source>
</reference>
<dbReference type="EMBL" id="JN093097">
    <property type="protein sequence ID" value="AET25318.1"/>
    <property type="molecule type" value="Genomic_DNA"/>
</dbReference>
<feature type="region of interest" description="Disordered" evidence="1">
    <location>
        <begin position="61"/>
        <end position="91"/>
    </location>
</feature>
<geneLocation type="plasmid" evidence="2">
    <name>pFiD188</name>
</geneLocation>
<proteinExistence type="predicted"/>
<reference evidence="2" key="2">
    <citation type="journal article" date="2010" name="Mol. Plant Microbe Interact.">
        <title>Rhodococcus fascians impacts plant development through the dynamic fas-mediated production of a cytokinin mix.</title>
        <authorList>
            <person name="Pertry I."/>
            <person name="Vaclavikova K."/>
            <person name="Gemrotova M."/>
            <person name="Spichal L."/>
            <person name="Galuszka P."/>
            <person name="Depuydt S."/>
            <person name="Temmerman W."/>
            <person name="Stes E."/>
            <person name="De Keyser A."/>
            <person name="Riefler M."/>
            <person name="Biondi S."/>
            <person name="Novak O."/>
            <person name="Schmulling T."/>
            <person name="Strnad M."/>
            <person name="Tarkowski P."/>
            <person name="Holsters M."/>
            <person name="Vereecke D."/>
        </authorList>
    </citation>
    <scope>NUCLEOTIDE SEQUENCE</scope>
    <source>
        <strain evidence="2">D188</strain>
        <plasmid evidence="2">pFiD188</plasmid>
    </source>
</reference>
<reference evidence="2" key="3">
    <citation type="journal article" date="2011" name="Annu. Rev. Phytopathol.">
        <title>A successful bacterial coup d'etat: how Rhodococcus fascians redirects plant development.</title>
        <authorList>
            <person name="Stes E."/>
            <person name="Vandeputte O.M."/>
            <person name="El Jaziri M."/>
            <person name="Holsters M."/>
            <person name="Vereecke D."/>
        </authorList>
    </citation>
    <scope>NUCLEOTIDE SEQUENCE</scope>
    <source>
        <strain evidence="2">D188</strain>
        <plasmid evidence="2">pFiD188</plasmid>
    </source>
</reference>
<reference evidence="2" key="1">
    <citation type="journal article" date="2009" name="Proc. Natl. Acad. Sci. U.S.A.">
        <title>Identification of Rhodococcus fascians cytokinins and their modus operandi to reshape the plant.</title>
        <authorList>
            <person name="Pertry I."/>
            <person name="Vaclavikova K."/>
            <person name="Depuydt S."/>
            <person name="Galuszka P."/>
            <person name="Spichal L."/>
            <person name="Temmerman W."/>
            <person name="Stes E."/>
            <person name="Schmulling T."/>
            <person name="Kakimoto T."/>
            <person name="Van Montagu M.C."/>
            <person name="Strnad M."/>
            <person name="Holsters M."/>
            <person name="Tarkowski P."/>
            <person name="Vereecke D."/>
        </authorList>
    </citation>
    <scope>NUCLEOTIDE SEQUENCE</scope>
    <source>
        <strain evidence="2">D188</strain>
        <plasmid evidence="2">pFiD188</plasmid>
    </source>
</reference>
<evidence type="ECO:0000256" key="1">
    <source>
        <dbReference type="SAM" id="MobiDB-lite"/>
    </source>
</evidence>
<gene>
    <name evidence="2" type="ORF">pFi_182</name>
</gene>
<feature type="compositionally biased region" description="Basic and acidic residues" evidence="1">
    <location>
        <begin position="77"/>
        <end position="91"/>
    </location>
</feature>
<sequence>MSSAQQFTTGHCCCHVRDVEGRSINYAGWAILLQGYGAGLRNCVERRLPRLAANQLQTGLSSDAVRSGTWQARRARRGDAETETKGRSPAS</sequence>
<evidence type="ECO:0000313" key="2">
    <source>
        <dbReference type="EMBL" id="AET25318.1"/>
    </source>
</evidence>
<organism evidence="2">
    <name type="scientific">Rhodococcoides fascians D188</name>
    <dbReference type="NCBI Taxonomy" id="1051973"/>
    <lineage>
        <taxon>Bacteria</taxon>
        <taxon>Bacillati</taxon>
        <taxon>Actinomycetota</taxon>
        <taxon>Actinomycetes</taxon>
        <taxon>Mycobacteriales</taxon>
        <taxon>Nocardiaceae</taxon>
        <taxon>Rhodococcoides</taxon>
    </lineage>
</organism>
<keyword evidence="2" id="KW-0614">Plasmid</keyword>
<name>G8JZ47_RHOFA</name>